<dbReference type="EMBL" id="JAYMYQ010000007">
    <property type="protein sequence ID" value="KAK7320540.1"/>
    <property type="molecule type" value="Genomic_DNA"/>
</dbReference>
<proteinExistence type="predicted"/>
<comment type="caution">
    <text evidence="1">The sequence shown here is derived from an EMBL/GenBank/DDBJ whole genome shotgun (WGS) entry which is preliminary data.</text>
</comment>
<accession>A0AAN9Q182</accession>
<protein>
    <submittedName>
        <fullName evidence="1">Uncharacterized protein</fullName>
    </submittedName>
</protein>
<keyword evidence="2" id="KW-1185">Reference proteome</keyword>
<sequence length="126" mass="14296">MKPKKDILMEKMKIWNMIWCRFLAVPSASADTDKHAATERLSPLGFVLSDFSSVVEIPSFLGSISLDSFSLLVKFQQGVLHCNLALHHQISMQFIIHEEKDEGGRRKEKEEEEKTGTILSFPVYGV</sequence>
<evidence type="ECO:0000313" key="2">
    <source>
        <dbReference type="Proteomes" id="UP001367508"/>
    </source>
</evidence>
<dbReference type="Proteomes" id="UP001367508">
    <property type="component" value="Unassembled WGS sequence"/>
</dbReference>
<gene>
    <name evidence="1" type="ORF">VNO77_30102</name>
</gene>
<dbReference type="AlphaFoldDB" id="A0AAN9Q182"/>
<name>A0AAN9Q182_CANGL</name>
<organism evidence="1 2">
    <name type="scientific">Canavalia gladiata</name>
    <name type="common">Sword bean</name>
    <name type="synonym">Dolichos gladiatus</name>
    <dbReference type="NCBI Taxonomy" id="3824"/>
    <lineage>
        <taxon>Eukaryota</taxon>
        <taxon>Viridiplantae</taxon>
        <taxon>Streptophyta</taxon>
        <taxon>Embryophyta</taxon>
        <taxon>Tracheophyta</taxon>
        <taxon>Spermatophyta</taxon>
        <taxon>Magnoliopsida</taxon>
        <taxon>eudicotyledons</taxon>
        <taxon>Gunneridae</taxon>
        <taxon>Pentapetalae</taxon>
        <taxon>rosids</taxon>
        <taxon>fabids</taxon>
        <taxon>Fabales</taxon>
        <taxon>Fabaceae</taxon>
        <taxon>Papilionoideae</taxon>
        <taxon>50 kb inversion clade</taxon>
        <taxon>NPAAA clade</taxon>
        <taxon>indigoferoid/millettioid clade</taxon>
        <taxon>Phaseoleae</taxon>
        <taxon>Canavalia</taxon>
    </lineage>
</organism>
<reference evidence="1 2" key="1">
    <citation type="submission" date="2024-01" db="EMBL/GenBank/DDBJ databases">
        <title>The genomes of 5 underutilized Papilionoideae crops provide insights into root nodulation and disease resistanc.</title>
        <authorList>
            <person name="Jiang F."/>
        </authorList>
    </citation>
    <scope>NUCLEOTIDE SEQUENCE [LARGE SCALE GENOMIC DNA]</scope>
    <source>
        <strain evidence="1">LVBAO_FW01</strain>
        <tissue evidence="1">Leaves</tissue>
    </source>
</reference>
<evidence type="ECO:0000313" key="1">
    <source>
        <dbReference type="EMBL" id="KAK7320540.1"/>
    </source>
</evidence>